<accession>A0A3M2KT96</accession>
<dbReference type="EMBL" id="RFFH01000035">
    <property type="protein sequence ID" value="RMI27680.1"/>
    <property type="molecule type" value="Genomic_DNA"/>
</dbReference>
<gene>
    <name evidence="1" type="ORF">EBN03_33220</name>
</gene>
<evidence type="ECO:0000313" key="1">
    <source>
        <dbReference type="EMBL" id="RMI27680.1"/>
    </source>
</evidence>
<sequence length="118" mass="13111">MAPDPLPRQLGDTAVHVSSDPDSIRVYVARLAELPYRRLNLDDESIEVTDAVITDRRTGQRPRRQLVAVIGKCTSIQECRATTKLDHLSVTGEQPPAVGQWHRWPAHTAQGWVPGPGR</sequence>
<evidence type="ECO:0000313" key="2">
    <source>
        <dbReference type="Proteomes" id="UP000279275"/>
    </source>
</evidence>
<name>A0A3M2KT96_9NOCA</name>
<proteinExistence type="predicted"/>
<dbReference type="Proteomes" id="UP000279275">
    <property type="component" value="Unassembled WGS sequence"/>
</dbReference>
<comment type="caution">
    <text evidence="1">The sequence shown here is derived from an EMBL/GenBank/DDBJ whole genome shotgun (WGS) entry which is preliminary data.</text>
</comment>
<reference evidence="1 2" key="1">
    <citation type="submission" date="2018-10" db="EMBL/GenBank/DDBJ databases">
        <title>Isolation from cow dung.</title>
        <authorList>
            <person name="Ling L."/>
        </authorList>
    </citation>
    <scope>NUCLEOTIDE SEQUENCE [LARGE SCALE GENOMIC DNA]</scope>
    <source>
        <strain evidence="1 2">NEAU-LL90</strain>
    </source>
</reference>
<protein>
    <submittedName>
        <fullName evidence="1">Uncharacterized protein</fullName>
    </submittedName>
</protein>
<dbReference type="RefSeq" id="WP_122192133.1">
    <property type="nucleotide sequence ID" value="NZ_RFFH01000035.1"/>
</dbReference>
<dbReference type="AlphaFoldDB" id="A0A3M2KT96"/>
<organism evidence="1 2">
    <name type="scientific">Nocardia stercoris</name>
    <dbReference type="NCBI Taxonomy" id="2483361"/>
    <lineage>
        <taxon>Bacteria</taxon>
        <taxon>Bacillati</taxon>
        <taxon>Actinomycetota</taxon>
        <taxon>Actinomycetes</taxon>
        <taxon>Mycobacteriales</taxon>
        <taxon>Nocardiaceae</taxon>
        <taxon>Nocardia</taxon>
    </lineage>
</organism>
<keyword evidence="2" id="KW-1185">Reference proteome</keyword>